<reference evidence="2 3" key="1">
    <citation type="journal article" date="2013" name="Nat. Commun.">
        <title>The evolution and pathogenic mechanisms of the rice sheath blight pathogen.</title>
        <authorList>
            <person name="Zheng A."/>
            <person name="Lin R."/>
            <person name="Xu L."/>
            <person name="Qin P."/>
            <person name="Tang C."/>
            <person name="Ai P."/>
            <person name="Zhang D."/>
            <person name="Liu Y."/>
            <person name="Sun Z."/>
            <person name="Feng H."/>
            <person name="Wang Y."/>
            <person name="Chen Y."/>
            <person name="Liang X."/>
            <person name="Fu R."/>
            <person name="Li Q."/>
            <person name="Zhang J."/>
            <person name="Yu X."/>
            <person name="Xie Z."/>
            <person name="Ding L."/>
            <person name="Guan P."/>
            <person name="Tang J."/>
            <person name="Liang Y."/>
            <person name="Wang S."/>
            <person name="Deng Q."/>
            <person name="Li S."/>
            <person name="Zhu J."/>
            <person name="Wang L."/>
            <person name="Liu H."/>
            <person name="Li P."/>
        </authorList>
    </citation>
    <scope>NUCLEOTIDE SEQUENCE [LARGE SCALE GENOMIC DNA]</scope>
    <source>
        <strain evidence="3">AG-1 IA</strain>
    </source>
</reference>
<dbReference type="HOGENOM" id="CLU_2401165_0_0_1"/>
<gene>
    <name evidence="2" type="ORF">AG1IA_04108</name>
</gene>
<dbReference type="Proteomes" id="UP000011668">
    <property type="component" value="Unassembled WGS sequence"/>
</dbReference>
<feature type="chain" id="PRO_5003997074" evidence="1">
    <location>
        <begin position="27"/>
        <end position="93"/>
    </location>
</feature>
<accession>L8WYH2</accession>
<name>L8WYH2_THACA</name>
<dbReference type="AlphaFoldDB" id="L8WYH2"/>
<evidence type="ECO:0000256" key="1">
    <source>
        <dbReference type="SAM" id="SignalP"/>
    </source>
</evidence>
<organism evidence="2 3">
    <name type="scientific">Thanatephorus cucumeris (strain AG1-IA)</name>
    <name type="common">Rice sheath blight fungus</name>
    <name type="synonym">Rhizoctonia solani</name>
    <dbReference type="NCBI Taxonomy" id="983506"/>
    <lineage>
        <taxon>Eukaryota</taxon>
        <taxon>Fungi</taxon>
        <taxon>Dikarya</taxon>
        <taxon>Basidiomycota</taxon>
        <taxon>Agaricomycotina</taxon>
        <taxon>Agaricomycetes</taxon>
        <taxon>Cantharellales</taxon>
        <taxon>Ceratobasidiaceae</taxon>
        <taxon>Rhizoctonia</taxon>
        <taxon>Rhizoctonia solani AG-1</taxon>
    </lineage>
</organism>
<protein>
    <submittedName>
        <fullName evidence="2">Uncharacterized protein</fullName>
    </submittedName>
</protein>
<keyword evidence="1" id="KW-0732">Signal</keyword>
<sequence length="93" mass="10262">MTGNKILLAEHRGLKLLATLLPAVAADGTLEVLEYSCPRGFMIMYNFMPDESKILKAQHTVFNYTSGPSICDLGVSTMAKFQLPTFSAVNRHQ</sequence>
<evidence type="ECO:0000313" key="2">
    <source>
        <dbReference type="EMBL" id="ELU41857.1"/>
    </source>
</evidence>
<dbReference type="EMBL" id="AFRT01000981">
    <property type="protein sequence ID" value="ELU41857.1"/>
    <property type="molecule type" value="Genomic_DNA"/>
</dbReference>
<feature type="signal peptide" evidence="1">
    <location>
        <begin position="1"/>
        <end position="26"/>
    </location>
</feature>
<keyword evidence="3" id="KW-1185">Reference proteome</keyword>
<comment type="caution">
    <text evidence="2">The sequence shown here is derived from an EMBL/GenBank/DDBJ whole genome shotgun (WGS) entry which is preliminary data.</text>
</comment>
<evidence type="ECO:0000313" key="3">
    <source>
        <dbReference type="Proteomes" id="UP000011668"/>
    </source>
</evidence>
<proteinExistence type="predicted"/>